<feature type="domain" description="Helicase C-terminal" evidence="12">
    <location>
        <begin position="280"/>
        <end position="441"/>
    </location>
</feature>
<protein>
    <recommendedName>
        <fullName evidence="2">RNA helicase</fullName>
        <ecNumber evidence="2">3.6.4.13</ecNumber>
    </recommendedName>
</protein>
<proteinExistence type="inferred from homology"/>
<feature type="domain" description="DEAD-box RNA helicase Q" evidence="13">
    <location>
        <begin position="42"/>
        <end position="70"/>
    </location>
</feature>
<evidence type="ECO:0000313" key="15">
    <source>
        <dbReference type="Proteomes" id="UP000050794"/>
    </source>
</evidence>
<dbReference type="AlphaFoldDB" id="A0A183UGS2"/>
<dbReference type="GO" id="GO:0003676">
    <property type="term" value="F:nucleic acid binding"/>
    <property type="evidence" value="ECO:0007669"/>
    <property type="project" value="InterPro"/>
</dbReference>
<dbReference type="CDD" id="cd18787">
    <property type="entry name" value="SF2_C_DEAD"/>
    <property type="match status" value="1"/>
</dbReference>
<evidence type="ECO:0000256" key="7">
    <source>
        <dbReference type="ARBA" id="ARBA00023242"/>
    </source>
</evidence>
<dbReference type="SUPFAM" id="SSF52540">
    <property type="entry name" value="P-loop containing nucleoside triphosphate hydrolases"/>
    <property type="match status" value="2"/>
</dbReference>
<dbReference type="InterPro" id="IPR013641">
    <property type="entry name" value="KTI12/PSTK"/>
</dbReference>
<evidence type="ECO:0000256" key="3">
    <source>
        <dbReference type="ARBA" id="ARBA00022741"/>
    </source>
</evidence>
<dbReference type="SMART" id="SM00487">
    <property type="entry name" value="DEXDc"/>
    <property type="match status" value="1"/>
</dbReference>
<evidence type="ECO:0000256" key="8">
    <source>
        <dbReference type="ARBA" id="ARBA00038213"/>
    </source>
</evidence>
<dbReference type="EC" id="3.6.4.13" evidence="2"/>
<dbReference type="PROSITE" id="PS51194">
    <property type="entry name" value="HELICASE_CTER"/>
    <property type="match status" value="1"/>
</dbReference>
<dbReference type="FunFam" id="3.40.50.300:FF:000168">
    <property type="entry name" value="DEAD-box ATP-dependent RNA helicase 56-like"/>
    <property type="match status" value="1"/>
</dbReference>
<feature type="compositionally biased region" description="Acidic residues" evidence="10">
    <location>
        <begin position="1"/>
        <end position="17"/>
    </location>
</feature>
<dbReference type="CDD" id="cd17950">
    <property type="entry name" value="DEADc_DDX39"/>
    <property type="match status" value="1"/>
</dbReference>
<evidence type="ECO:0000256" key="2">
    <source>
        <dbReference type="ARBA" id="ARBA00012552"/>
    </source>
</evidence>
<dbReference type="InterPro" id="IPR014014">
    <property type="entry name" value="RNA_helicase_DEAD_Q_motif"/>
</dbReference>
<feature type="region of interest" description="Disordered" evidence="10">
    <location>
        <begin position="1"/>
        <end position="26"/>
    </location>
</feature>
<keyword evidence="4" id="KW-0378">Hydrolase</keyword>
<evidence type="ECO:0000256" key="4">
    <source>
        <dbReference type="ARBA" id="ARBA00022801"/>
    </source>
</evidence>
<keyword evidence="5" id="KW-0347">Helicase</keyword>
<accession>A0A183UGS2</accession>
<dbReference type="Pfam" id="PF08433">
    <property type="entry name" value="KTI12"/>
    <property type="match status" value="1"/>
</dbReference>
<keyword evidence="7" id="KW-0539">Nucleus</keyword>
<gene>
    <name evidence="14" type="ORF">TCNE_LOCUS7692</name>
</gene>
<evidence type="ECO:0000256" key="10">
    <source>
        <dbReference type="SAM" id="MobiDB-lite"/>
    </source>
</evidence>
<dbReference type="PROSITE" id="PS51195">
    <property type="entry name" value="Q_MOTIF"/>
    <property type="match status" value="1"/>
</dbReference>
<evidence type="ECO:0000256" key="9">
    <source>
        <dbReference type="PROSITE-ProRule" id="PRU00552"/>
    </source>
</evidence>
<dbReference type="FunFam" id="3.40.50.300:FF:000111">
    <property type="entry name" value="DEAD-box ATP-dependent RNA helicase"/>
    <property type="match status" value="1"/>
</dbReference>
<evidence type="ECO:0000256" key="5">
    <source>
        <dbReference type="ARBA" id="ARBA00022806"/>
    </source>
</evidence>
<dbReference type="InterPro" id="IPR011545">
    <property type="entry name" value="DEAD/DEAH_box_helicase_dom"/>
</dbReference>
<dbReference type="PROSITE" id="PS51192">
    <property type="entry name" value="HELICASE_ATP_BIND_1"/>
    <property type="match status" value="1"/>
</dbReference>
<evidence type="ECO:0000259" key="13">
    <source>
        <dbReference type="PROSITE" id="PS51195"/>
    </source>
</evidence>
<feature type="short sequence motif" description="Q motif" evidence="9">
    <location>
        <begin position="42"/>
        <end position="70"/>
    </location>
</feature>
<keyword evidence="15" id="KW-1185">Reference proteome</keyword>
<sequence>MDEDQLLDYEEEQEEATDANKAENGTTAEKKIKGTYASIHSSGFRDFLLKPELLRAIVDCGFEHPSEVQHECIPQAILGMDIVCQAKSGMGKTAVFVLATLQQLEPVDGEVSVLVMCHTRELAFQISKEYERFSKYYPGIKIGVFFGGMPIKKDEEVLKNNTPHIVVGTPGRTLQLARQGSLKLNKIKYFVLDECDKMIGDNDMRRDVQEIVKMTPQEKQVMMFSATLPKDLRAVCKKFMQDVFMDRLNAGLGVDITGGAVVTMPMEVYVDDEAKLTLHGLQQHYVKLKENEKNKKLLELLDQLEFNQVVIFVRSVQRCGALHRLLSEQNFPSIAIHRGMPQEERLSRYQQFKDFQKRILVATNLFGRGMDIERVNIVFNYDMPEDSDTYLHRVARAGRFGTKGLAITFVSDENDAKILNDVQDRFDVNVTELPAEIEVGTYSVLSWPEQLNKQCAFQLAKALIRAKNMAIVLVMGAPGAGKTFLCTHLIEHLSQPCQLFSFDDMYNDDHLMNHFWNQLDQQPSLLGLYGVHNERTAHSERKRCEAKVRRFLVTHCSGVEMSRCCGTKTVLYSAIGTLQSNETELSQSSKSENSQHDSRRIPLVIVDDIFYLSSMRRPFERMARALHLAYVVIFVDTPLERILLQNRSRPSHLRIPERTVRNVFERMELPRLNESLIKYSGKENIATLAMKIETIAGRYASARTDKAEVYDESGRNCKEEYDNCWEKLDIELRKAVSELMQLHKNSTIARCLITAKKQLANELRTNDIRDWDRERLKEMLLKRTQDCGDGVNK</sequence>
<dbReference type="GO" id="GO:0005524">
    <property type="term" value="F:ATP binding"/>
    <property type="evidence" value="ECO:0007669"/>
    <property type="project" value="UniProtKB-KW"/>
</dbReference>
<dbReference type="Proteomes" id="UP000050794">
    <property type="component" value="Unassembled WGS sequence"/>
</dbReference>
<reference evidence="14 15" key="2">
    <citation type="submission" date="2018-11" db="EMBL/GenBank/DDBJ databases">
        <authorList>
            <consortium name="Pathogen Informatics"/>
        </authorList>
    </citation>
    <scope>NUCLEOTIDE SEQUENCE [LARGE SCALE GENOMIC DNA]</scope>
</reference>
<feature type="domain" description="Helicase ATP-binding" evidence="11">
    <location>
        <begin position="73"/>
        <end position="246"/>
    </location>
</feature>
<dbReference type="InterPro" id="IPR027417">
    <property type="entry name" value="P-loop_NTPase"/>
</dbReference>
<organism evidence="15 16">
    <name type="scientific">Toxocara canis</name>
    <name type="common">Canine roundworm</name>
    <dbReference type="NCBI Taxonomy" id="6265"/>
    <lineage>
        <taxon>Eukaryota</taxon>
        <taxon>Metazoa</taxon>
        <taxon>Ecdysozoa</taxon>
        <taxon>Nematoda</taxon>
        <taxon>Chromadorea</taxon>
        <taxon>Rhabditida</taxon>
        <taxon>Spirurina</taxon>
        <taxon>Ascaridomorpha</taxon>
        <taxon>Ascaridoidea</taxon>
        <taxon>Toxocaridae</taxon>
        <taxon>Toxocara</taxon>
    </lineage>
</organism>
<reference evidence="16" key="1">
    <citation type="submission" date="2016-06" db="UniProtKB">
        <authorList>
            <consortium name="WormBaseParasite"/>
        </authorList>
    </citation>
    <scope>IDENTIFICATION</scope>
</reference>
<dbReference type="GO" id="GO:0003724">
    <property type="term" value="F:RNA helicase activity"/>
    <property type="evidence" value="ECO:0007669"/>
    <property type="project" value="UniProtKB-EC"/>
</dbReference>
<name>A0A183UGS2_TOXCA</name>
<keyword evidence="6" id="KW-0067">ATP-binding</keyword>
<evidence type="ECO:0000313" key="16">
    <source>
        <dbReference type="WBParaSite" id="TCNE_0000769201-mRNA-1"/>
    </source>
</evidence>
<dbReference type="WBParaSite" id="TCNE_0000769201-mRNA-1">
    <property type="protein sequence ID" value="TCNE_0000769201-mRNA-1"/>
    <property type="gene ID" value="TCNE_0000769201"/>
</dbReference>
<dbReference type="Pfam" id="PF00271">
    <property type="entry name" value="Helicase_C"/>
    <property type="match status" value="1"/>
</dbReference>
<comment type="subcellular location">
    <subcellularLocation>
        <location evidence="1">Nucleus</location>
    </subcellularLocation>
</comment>
<evidence type="ECO:0000256" key="1">
    <source>
        <dbReference type="ARBA" id="ARBA00004123"/>
    </source>
</evidence>
<dbReference type="PANTHER" id="PTHR47958">
    <property type="entry name" value="ATP-DEPENDENT RNA HELICASE DBP3"/>
    <property type="match status" value="1"/>
</dbReference>
<keyword evidence="3" id="KW-0547">Nucleotide-binding</keyword>
<dbReference type="GO" id="GO:0016787">
    <property type="term" value="F:hydrolase activity"/>
    <property type="evidence" value="ECO:0007669"/>
    <property type="project" value="UniProtKB-KW"/>
</dbReference>
<evidence type="ECO:0000259" key="12">
    <source>
        <dbReference type="PROSITE" id="PS51194"/>
    </source>
</evidence>
<dbReference type="Gene3D" id="3.40.50.300">
    <property type="entry name" value="P-loop containing nucleotide triphosphate hydrolases"/>
    <property type="match status" value="3"/>
</dbReference>
<comment type="similarity">
    <text evidence="8">Belongs to the DEAD box helicase family. DECD subfamily.</text>
</comment>
<dbReference type="InterPro" id="IPR014001">
    <property type="entry name" value="Helicase_ATP-bd"/>
</dbReference>
<dbReference type="EMBL" id="UYWY01019736">
    <property type="protein sequence ID" value="VDM39013.1"/>
    <property type="molecule type" value="Genomic_DNA"/>
</dbReference>
<dbReference type="SMART" id="SM00490">
    <property type="entry name" value="HELICc"/>
    <property type="match status" value="1"/>
</dbReference>
<evidence type="ECO:0000256" key="6">
    <source>
        <dbReference type="ARBA" id="ARBA00022840"/>
    </source>
</evidence>
<evidence type="ECO:0000313" key="14">
    <source>
        <dbReference type="EMBL" id="VDM39013.1"/>
    </source>
</evidence>
<dbReference type="GO" id="GO:0005634">
    <property type="term" value="C:nucleus"/>
    <property type="evidence" value="ECO:0007669"/>
    <property type="project" value="UniProtKB-SubCell"/>
</dbReference>
<dbReference type="InterPro" id="IPR001650">
    <property type="entry name" value="Helicase_C-like"/>
</dbReference>
<evidence type="ECO:0000259" key="11">
    <source>
        <dbReference type="PROSITE" id="PS51192"/>
    </source>
</evidence>
<dbReference type="Pfam" id="PF00270">
    <property type="entry name" value="DEAD"/>
    <property type="match status" value="1"/>
</dbReference>